<protein>
    <submittedName>
        <fullName evidence="1">Uncharacterized protein</fullName>
    </submittedName>
</protein>
<accession>A0A857KI98</accession>
<organism evidence="1">
    <name type="scientific">Gordonia amarae</name>
    <dbReference type="NCBI Taxonomy" id="36821"/>
    <lineage>
        <taxon>Bacteria</taxon>
        <taxon>Bacillati</taxon>
        <taxon>Actinomycetota</taxon>
        <taxon>Actinomycetes</taxon>
        <taxon>Mycobacteriales</taxon>
        <taxon>Gordoniaceae</taxon>
        <taxon>Gordonia</taxon>
    </lineage>
</organism>
<evidence type="ECO:0000313" key="1">
    <source>
        <dbReference type="EMBL" id="QHN39139.1"/>
    </source>
</evidence>
<name>A0A857KI98_9ACTN</name>
<dbReference type="AlphaFoldDB" id="A0A857KI98"/>
<dbReference type="EMBL" id="CP045810">
    <property type="protein sequence ID" value="QHN39139.1"/>
    <property type="molecule type" value="Genomic_DNA"/>
</dbReference>
<proteinExistence type="predicted"/>
<gene>
    <name evidence="1" type="ORF">GII30_08095</name>
</gene>
<sequence length="112" mass="11739">MEPVEINAGTWYLRALRADTRVSDVPALADLGVDDPAGCVTRAADGWTTETLFTWAVCIPTTGELVALVTVTPSGDAAVREGWARDGYDDALAAALDPVGRFTEGMLGLTIG</sequence>
<dbReference type="RefSeq" id="WP_005188496.1">
    <property type="nucleotide sequence ID" value="NZ_CP045804.1"/>
</dbReference>
<reference evidence="1" key="1">
    <citation type="journal article" date="2021" name="Nat. Microbiol.">
        <title>Cocultivation of an ultrasmall environmental parasitic bacterium with lytic ability against bacteria associated with wastewater foams.</title>
        <authorList>
            <person name="Batinovic S."/>
            <person name="Rose J.J.A."/>
            <person name="Ratcliffe J."/>
            <person name="Seviour R.J."/>
            <person name="Petrovski S."/>
        </authorList>
    </citation>
    <scope>NUCLEOTIDE SEQUENCE</scope>
    <source>
        <strain evidence="1">CON44</strain>
    </source>
</reference>